<keyword evidence="3" id="KW-1185">Reference proteome</keyword>
<dbReference type="EMBL" id="KI392602">
    <property type="protein sequence ID" value="ERN12824.1"/>
    <property type="molecule type" value="Genomic_DNA"/>
</dbReference>
<proteinExistence type="predicted"/>
<dbReference type="Proteomes" id="UP000017836">
    <property type="component" value="Unassembled WGS sequence"/>
</dbReference>
<protein>
    <submittedName>
        <fullName evidence="2">Uncharacterized protein</fullName>
    </submittedName>
</protein>
<evidence type="ECO:0000256" key="1">
    <source>
        <dbReference type="SAM" id="MobiDB-lite"/>
    </source>
</evidence>
<name>W1PXT3_AMBTC</name>
<gene>
    <name evidence="2" type="ORF">AMTR_s00180p00029090</name>
</gene>
<accession>W1PXT3</accession>
<dbReference type="AlphaFoldDB" id="W1PXT3"/>
<sequence>MWTQILSKKSHETRIPEPPCSPHRSTSAPNHSSPPSKYFYSLSLISPSKHFCSPSLIAIKDEEDKGTVIESKMERGKKKKLLVTLEMKFREEMMGAYKQELHQIELNRASDRDIKKGRVYQKRQNMKMGPLYDAQVVYGSAYVAEVVYGGAAGVVDGAAGDREAFPSKRWWCEGT</sequence>
<feature type="compositionally biased region" description="Polar residues" evidence="1">
    <location>
        <begin position="23"/>
        <end position="33"/>
    </location>
</feature>
<dbReference type="Gramene" id="ERN12824">
    <property type="protein sequence ID" value="ERN12824"/>
    <property type="gene ID" value="AMTR_s00180p00029090"/>
</dbReference>
<evidence type="ECO:0000313" key="3">
    <source>
        <dbReference type="Proteomes" id="UP000017836"/>
    </source>
</evidence>
<feature type="region of interest" description="Disordered" evidence="1">
    <location>
        <begin position="1"/>
        <end position="33"/>
    </location>
</feature>
<evidence type="ECO:0000313" key="2">
    <source>
        <dbReference type="EMBL" id="ERN12824.1"/>
    </source>
</evidence>
<dbReference type="HOGENOM" id="CLU_1534613_0_0_1"/>
<reference evidence="3" key="1">
    <citation type="journal article" date="2013" name="Science">
        <title>The Amborella genome and the evolution of flowering plants.</title>
        <authorList>
            <consortium name="Amborella Genome Project"/>
        </authorList>
    </citation>
    <scope>NUCLEOTIDE SEQUENCE [LARGE SCALE GENOMIC DNA]</scope>
</reference>
<organism evidence="2 3">
    <name type="scientific">Amborella trichopoda</name>
    <dbReference type="NCBI Taxonomy" id="13333"/>
    <lineage>
        <taxon>Eukaryota</taxon>
        <taxon>Viridiplantae</taxon>
        <taxon>Streptophyta</taxon>
        <taxon>Embryophyta</taxon>
        <taxon>Tracheophyta</taxon>
        <taxon>Spermatophyta</taxon>
        <taxon>Magnoliopsida</taxon>
        <taxon>Amborellales</taxon>
        <taxon>Amborellaceae</taxon>
        <taxon>Amborella</taxon>
    </lineage>
</organism>